<keyword evidence="1" id="KW-0694">RNA-binding</keyword>
<dbReference type="InterPro" id="IPR000504">
    <property type="entry name" value="RRM_dom"/>
</dbReference>
<dbReference type="Proteomes" id="UP000007799">
    <property type="component" value="Unassembled WGS sequence"/>
</dbReference>
<protein>
    <recommendedName>
        <fullName evidence="3">RRM domain-containing protein</fullName>
    </recommendedName>
</protein>
<evidence type="ECO:0000259" key="3">
    <source>
        <dbReference type="PROSITE" id="PS50102"/>
    </source>
</evidence>
<evidence type="ECO:0000256" key="1">
    <source>
        <dbReference type="PROSITE-ProRule" id="PRU00176"/>
    </source>
</evidence>
<evidence type="ECO:0000313" key="4">
    <source>
        <dbReference type="EMBL" id="EGD83186.1"/>
    </source>
</evidence>
<dbReference type="Gene3D" id="3.30.70.330">
    <property type="match status" value="1"/>
</dbReference>
<evidence type="ECO:0000256" key="2">
    <source>
        <dbReference type="SAM" id="MobiDB-lite"/>
    </source>
</evidence>
<proteinExistence type="predicted"/>
<dbReference type="InParanoid" id="F2U5H0"/>
<dbReference type="PANTHER" id="PTHR48034">
    <property type="entry name" value="TRANSFORMER-2 SEX-DETERMINING PROTEIN-RELATED"/>
    <property type="match status" value="1"/>
</dbReference>
<feature type="region of interest" description="Disordered" evidence="2">
    <location>
        <begin position="147"/>
        <end position="204"/>
    </location>
</feature>
<dbReference type="KEGG" id="sre:PTSG_03817"/>
<gene>
    <name evidence="4" type="ORF">PTSG_03817</name>
</gene>
<dbReference type="InterPro" id="IPR003954">
    <property type="entry name" value="RRM_euk-type"/>
</dbReference>
<dbReference type="eggNOG" id="KOG4207">
    <property type="taxonomic scope" value="Eukaryota"/>
</dbReference>
<reference evidence="4" key="1">
    <citation type="submission" date="2009-08" db="EMBL/GenBank/DDBJ databases">
        <title>Annotation of Salpingoeca rosetta.</title>
        <authorList>
            <consortium name="The Broad Institute Genome Sequencing Platform"/>
            <person name="Russ C."/>
            <person name="Cuomo C."/>
            <person name="Burger G."/>
            <person name="Gray M.W."/>
            <person name="Holland P.W.H."/>
            <person name="King N."/>
            <person name="Lang F.B.F."/>
            <person name="Roger A.J."/>
            <person name="Ruiz-Trillo I."/>
            <person name="Young S.K."/>
            <person name="Zeng Q."/>
            <person name="Gargeya S."/>
            <person name="Alvarado L."/>
            <person name="Berlin A."/>
            <person name="Chapman S.B."/>
            <person name="Chen Z."/>
            <person name="Freedman E."/>
            <person name="Gellesch M."/>
            <person name="Goldberg J."/>
            <person name="Griggs A."/>
            <person name="Gujja S."/>
            <person name="Heilman E."/>
            <person name="Heiman D."/>
            <person name="Howarth C."/>
            <person name="Mehta T."/>
            <person name="Neiman D."/>
            <person name="Pearson M."/>
            <person name="Roberts A."/>
            <person name="Saif S."/>
            <person name="Shea T."/>
            <person name="Shenoy N."/>
            <person name="Sisk P."/>
            <person name="Stolte C."/>
            <person name="Sykes S."/>
            <person name="White J."/>
            <person name="Yandava C."/>
            <person name="Haas B."/>
            <person name="Nusbaum C."/>
            <person name="Birren B."/>
        </authorList>
    </citation>
    <scope>NUCLEOTIDE SEQUENCE [LARGE SCALE GENOMIC DNA]</scope>
    <source>
        <strain evidence="4">ATCC 50818</strain>
    </source>
</reference>
<dbReference type="SUPFAM" id="SSF54928">
    <property type="entry name" value="RNA-binding domain, RBD"/>
    <property type="match status" value="1"/>
</dbReference>
<dbReference type="GO" id="GO:0003723">
    <property type="term" value="F:RNA binding"/>
    <property type="evidence" value="ECO:0007669"/>
    <property type="project" value="UniProtKB-UniRule"/>
</dbReference>
<sequence length="204" mass="25349">MSGGGRPDVSNLFSVKVDNIDRSTREEDLREAFKEFGEIGDIYMPRYRDTMDPRGYAFVRFINERDAEDAIKHMDGQQLNGKEVYCQLAKYSRRAPPPRRPRRDDYYRDDYRRDDYRRDDYRRDDYRRDDYRRDDYRRDDYRRDDYRRDDYRRDDYRRDDYRRDDRRDGPRDMPPPPRERSRERSPPPPRHDDRPAPPPLDDRQ</sequence>
<dbReference type="AlphaFoldDB" id="F2U5H0"/>
<dbReference type="SMART" id="SM00360">
    <property type="entry name" value="RRM"/>
    <property type="match status" value="1"/>
</dbReference>
<dbReference type="InterPro" id="IPR050441">
    <property type="entry name" value="RBM"/>
</dbReference>
<dbReference type="PROSITE" id="PS50102">
    <property type="entry name" value="RRM"/>
    <property type="match status" value="1"/>
</dbReference>
<accession>F2U5H0</accession>
<dbReference type="Pfam" id="PF00076">
    <property type="entry name" value="RRM_1"/>
    <property type="match status" value="1"/>
</dbReference>
<name>F2U5H0_SALR5</name>
<evidence type="ECO:0000313" key="5">
    <source>
        <dbReference type="Proteomes" id="UP000007799"/>
    </source>
</evidence>
<feature type="domain" description="RRM" evidence="3">
    <location>
        <begin position="13"/>
        <end position="91"/>
    </location>
</feature>
<dbReference type="EMBL" id="GL832962">
    <property type="protein sequence ID" value="EGD83186.1"/>
    <property type="molecule type" value="Genomic_DNA"/>
</dbReference>
<dbReference type="OrthoDB" id="439808at2759"/>
<dbReference type="InterPro" id="IPR035979">
    <property type="entry name" value="RBD_domain_sf"/>
</dbReference>
<dbReference type="RefSeq" id="XP_004995550.1">
    <property type="nucleotide sequence ID" value="XM_004995493.1"/>
</dbReference>
<dbReference type="GeneID" id="16076130"/>
<organism evidence="5">
    <name type="scientific">Salpingoeca rosetta (strain ATCC 50818 / BSB-021)</name>
    <dbReference type="NCBI Taxonomy" id="946362"/>
    <lineage>
        <taxon>Eukaryota</taxon>
        <taxon>Choanoflagellata</taxon>
        <taxon>Craspedida</taxon>
        <taxon>Salpingoecidae</taxon>
        <taxon>Salpingoeca</taxon>
    </lineage>
</organism>
<keyword evidence="5" id="KW-1185">Reference proteome</keyword>
<dbReference type="OMA" id="YMHQRNQ"/>
<dbReference type="STRING" id="946362.F2U5H0"/>
<dbReference type="SMART" id="SM00361">
    <property type="entry name" value="RRM_1"/>
    <property type="match status" value="1"/>
</dbReference>
<dbReference type="InterPro" id="IPR012677">
    <property type="entry name" value="Nucleotide-bd_a/b_plait_sf"/>
</dbReference>